<proteinExistence type="predicted"/>
<dbReference type="Proteomes" id="UP000269221">
    <property type="component" value="Unassembled WGS sequence"/>
</dbReference>
<accession>A0A3M0LA85</accession>
<feature type="region of interest" description="Disordered" evidence="1">
    <location>
        <begin position="160"/>
        <end position="183"/>
    </location>
</feature>
<protein>
    <submittedName>
        <fullName evidence="3">Uncharacterized protein</fullName>
    </submittedName>
</protein>
<dbReference type="EMBL" id="QRBI01000092">
    <property type="protein sequence ID" value="RMC22308.1"/>
    <property type="molecule type" value="Genomic_DNA"/>
</dbReference>
<evidence type="ECO:0000256" key="1">
    <source>
        <dbReference type="SAM" id="MobiDB-lite"/>
    </source>
</evidence>
<sequence length="203" mass="22521">MQSLALLCHLQLMLETVSSCSDCCCLKKETNFQLTTATLQEVVESDKVTSESPFLQAKQPQFPQLFFIRFVLQAPHQPRCPPLDTLKHLKVLPKLRGPEQDTILKVRDIQSTQDEFQQGMQHQYCGKIPGYGNVVVLGSGSLIKTRSWLLTLKSRVAVSVSTPGGHRPPAGSDLHSDQDVPSSDGHTGYLHLLARLLSSSWTK</sequence>
<evidence type="ECO:0000256" key="2">
    <source>
        <dbReference type="SAM" id="SignalP"/>
    </source>
</evidence>
<name>A0A3M0LA85_HIRRU</name>
<reference evidence="3 4" key="1">
    <citation type="submission" date="2018-07" db="EMBL/GenBank/DDBJ databases">
        <title>A high quality draft genome assembly of the barn swallow (H. rustica rustica).</title>
        <authorList>
            <person name="Formenti G."/>
            <person name="Chiara M."/>
            <person name="Poveda L."/>
            <person name="Francoijs K.-J."/>
            <person name="Bonisoli-Alquati A."/>
            <person name="Canova L."/>
            <person name="Gianfranceschi L."/>
            <person name="Horner D.S."/>
            <person name="Saino N."/>
        </authorList>
    </citation>
    <scope>NUCLEOTIDE SEQUENCE [LARGE SCALE GENOMIC DNA]</scope>
    <source>
        <strain evidence="3">Chelidonia</strain>
        <tissue evidence="3">Blood</tissue>
    </source>
</reference>
<organism evidence="3 4">
    <name type="scientific">Hirundo rustica rustica</name>
    <dbReference type="NCBI Taxonomy" id="333673"/>
    <lineage>
        <taxon>Eukaryota</taxon>
        <taxon>Metazoa</taxon>
        <taxon>Chordata</taxon>
        <taxon>Craniata</taxon>
        <taxon>Vertebrata</taxon>
        <taxon>Euteleostomi</taxon>
        <taxon>Archelosauria</taxon>
        <taxon>Archosauria</taxon>
        <taxon>Dinosauria</taxon>
        <taxon>Saurischia</taxon>
        <taxon>Theropoda</taxon>
        <taxon>Coelurosauria</taxon>
        <taxon>Aves</taxon>
        <taxon>Neognathae</taxon>
        <taxon>Neoaves</taxon>
        <taxon>Telluraves</taxon>
        <taxon>Australaves</taxon>
        <taxon>Passeriformes</taxon>
        <taxon>Sylvioidea</taxon>
        <taxon>Hirundinidae</taxon>
        <taxon>Hirundo</taxon>
    </lineage>
</organism>
<evidence type="ECO:0000313" key="3">
    <source>
        <dbReference type="EMBL" id="RMC22308.1"/>
    </source>
</evidence>
<evidence type="ECO:0000313" key="4">
    <source>
        <dbReference type="Proteomes" id="UP000269221"/>
    </source>
</evidence>
<keyword evidence="2" id="KW-0732">Signal</keyword>
<feature type="signal peptide" evidence="2">
    <location>
        <begin position="1"/>
        <end position="19"/>
    </location>
</feature>
<gene>
    <name evidence="3" type="ORF">DUI87_00620</name>
</gene>
<keyword evidence="4" id="KW-1185">Reference proteome</keyword>
<comment type="caution">
    <text evidence="3">The sequence shown here is derived from an EMBL/GenBank/DDBJ whole genome shotgun (WGS) entry which is preliminary data.</text>
</comment>
<dbReference type="AlphaFoldDB" id="A0A3M0LA85"/>
<dbReference type="OrthoDB" id="5984008at2759"/>
<feature type="chain" id="PRO_5018184624" evidence="2">
    <location>
        <begin position="20"/>
        <end position="203"/>
    </location>
</feature>